<dbReference type="AlphaFoldDB" id="A6X2J7"/>
<protein>
    <submittedName>
        <fullName evidence="2">Metallophosphoesterase</fullName>
    </submittedName>
</protein>
<dbReference type="RefSeq" id="WP_012092502.1">
    <property type="nucleotide sequence ID" value="NC_009667.1"/>
</dbReference>
<dbReference type="InterPro" id="IPR004843">
    <property type="entry name" value="Calcineurin-like_PHP"/>
</dbReference>
<dbReference type="STRING" id="439375.Oant_2741"/>
<dbReference type="EMBL" id="CP000758">
    <property type="protein sequence ID" value="ABS15451.1"/>
    <property type="molecule type" value="Genomic_DNA"/>
</dbReference>
<keyword evidence="3" id="KW-1185">Reference proteome</keyword>
<dbReference type="PATRIC" id="fig|439375.7.peg.2887"/>
<dbReference type="eggNOG" id="COG1409">
    <property type="taxonomic scope" value="Bacteria"/>
</dbReference>
<organism evidence="2 3">
    <name type="scientific">Brucella anthropi (strain ATCC 49188 / DSM 6882 / CCUG 24695 / JCM 21032 / LMG 3331 / NBRC 15819 / NCTC 12168 / Alc 37)</name>
    <name type="common">Ochrobactrum anthropi</name>
    <dbReference type="NCBI Taxonomy" id="439375"/>
    <lineage>
        <taxon>Bacteria</taxon>
        <taxon>Pseudomonadati</taxon>
        <taxon>Pseudomonadota</taxon>
        <taxon>Alphaproteobacteria</taxon>
        <taxon>Hyphomicrobiales</taxon>
        <taxon>Brucellaceae</taxon>
        <taxon>Brucella/Ochrobactrum group</taxon>
        <taxon>Brucella</taxon>
    </lineage>
</organism>
<name>A6X2J7_BRUA4</name>
<dbReference type="PANTHER" id="PTHR37844:SF2">
    <property type="entry name" value="SER_THR PROTEIN PHOSPHATASE SUPERFAMILY (AFU_ORTHOLOGUE AFUA_1G14840)"/>
    <property type="match status" value="1"/>
</dbReference>
<dbReference type="InterPro" id="IPR029052">
    <property type="entry name" value="Metallo-depent_PP-like"/>
</dbReference>
<gene>
    <name evidence="2" type="ordered locus">Oant_2741</name>
</gene>
<evidence type="ECO:0000313" key="3">
    <source>
        <dbReference type="Proteomes" id="UP000002301"/>
    </source>
</evidence>
<dbReference type="KEGG" id="oan:Oant_2741"/>
<reference evidence="2 3" key="1">
    <citation type="journal article" date="2011" name="J. Bacteriol.">
        <title>Genome of Ochrobactrum anthropi ATCC 49188 T, a versatile opportunistic pathogen and symbiont of several eukaryotic hosts.</title>
        <authorList>
            <person name="Chain P.S."/>
            <person name="Lang D.M."/>
            <person name="Comerci D.J."/>
            <person name="Malfatti S.A."/>
            <person name="Vergez L.M."/>
            <person name="Shin M."/>
            <person name="Ugalde R.A."/>
            <person name="Garcia E."/>
            <person name="Tolmasky M.E."/>
        </authorList>
    </citation>
    <scope>NUCLEOTIDE SEQUENCE [LARGE SCALE GENOMIC DNA]</scope>
    <source>
        <strain evidence="3">ATCC 49188 / DSM 6882 / CCUG 24695 / JCM 21032 / LMG 3331 / NBRC 15819 / NCTC 12168 / Alc 37</strain>
    </source>
</reference>
<dbReference type="SUPFAM" id="SSF56300">
    <property type="entry name" value="Metallo-dependent phosphatases"/>
    <property type="match status" value="1"/>
</dbReference>
<sequence>MKLWIWSDVHNELQDVAYPPREEAPDCDVIMIAGDLNAAPDIHITLEFLIRRYEKPIIYVPGNHEFYQNKWLIGDRDRSLESDRQTIKAIETPSQQWPQRFYCLDADTVIIDNIRFIGASLWVDFEMKLAAKSDLRQRMLMARQMLNDFHAIYMQDGNRFTPENMLDLHRSDAAYIRQKLAEAFDGRTVVLTHHMPHPDCTPPVYMGQDANYLFACGAEAFNVILHSDQAPDLWICGHTHHAFDVQIGQSRIVCNPYGYRWEQGRNGFRWDFVINTESVSVKYR</sequence>
<dbReference type="GO" id="GO:0016787">
    <property type="term" value="F:hydrolase activity"/>
    <property type="evidence" value="ECO:0007669"/>
    <property type="project" value="InterPro"/>
</dbReference>
<dbReference type="Proteomes" id="UP000002301">
    <property type="component" value="Chromosome 1"/>
</dbReference>
<evidence type="ECO:0000313" key="2">
    <source>
        <dbReference type="EMBL" id="ABS15451.1"/>
    </source>
</evidence>
<dbReference type="PANTHER" id="PTHR37844">
    <property type="entry name" value="SER/THR PROTEIN PHOSPHATASE SUPERFAMILY (AFU_ORTHOLOGUE AFUA_1G14840)"/>
    <property type="match status" value="1"/>
</dbReference>
<feature type="domain" description="Calcineurin-like phosphoesterase" evidence="1">
    <location>
        <begin position="1"/>
        <end position="241"/>
    </location>
</feature>
<proteinExistence type="predicted"/>
<dbReference type="HOGENOM" id="CLU_060372_3_0_5"/>
<accession>A6X2J7</accession>
<dbReference type="Gene3D" id="3.60.21.10">
    <property type="match status" value="1"/>
</dbReference>
<evidence type="ECO:0000259" key="1">
    <source>
        <dbReference type="Pfam" id="PF00149"/>
    </source>
</evidence>
<dbReference type="Pfam" id="PF00149">
    <property type="entry name" value="Metallophos"/>
    <property type="match status" value="1"/>
</dbReference>